<dbReference type="PANTHER" id="PTHR35046:SF23">
    <property type="entry name" value="NUCLEOTIDYLTRANSFERASE, RIBONUCLEASE H"/>
    <property type="match status" value="1"/>
</dbReference>
<dbReference type="InterPro" id="IPR056924">
    <property type="entry name" value="SH3_Tf2-1"/>
</dbReference>
<reference evidence="2" key="1">
    <citation type="journal article" date="2019" name="Sci. Rep.">
        <title>Draft genome of Tanacetum cinerariifolium, the natural source of mosquito coil.</title>
        <authorList>
            <person name="Yamashiro T."/>
            <person name="Shiraishi A."/>
            <person name="Satake H."/>
            <person name="Nakayama K."/>
        </authorList>
    </citation>
    <scope>NUCLEOTIDE SEQUENCE</scope>
</reference>
<feature type="domain" description="Tf2-1-like SH3-like" evidence="1">
    <location>
        <begin position="374"/>
        <end position="435"/>
    </location>
</feature>
<gene>
    <name evidence="2" type="ORF">Tci_057592</name>
</gene>
<dbReference type="EMBL" id="BKCJ010009144">
    <property type="protein sequence ID" value="GEU85614.1"/>
    <property type="molecule type" value="Genomic_DNA"/>
</dbReference>
<dbReference type="PANTHER" id="PTHR35046">
    <property type="entry name" value="ZINC KNUCKLE (CCHC-TYPE) FAMILY PROTEIN"/>
    <property type="match status" value="1"/>
</dbReference>
<sequence>MLWRSGCSLDDFEGLVETSPYVFTRVVVEENKIIIEAPLQVQPLLKEFVDVIPVDIPPGLPANLVKKGNIVKVSKHYLVQFSIEENEIISEAPLQVQPLLKEFVDVIPVDIPLGLPAMRDIQHCIDFIPGSTIPNRPAYQMNLRVFAELQRQVTKLLEKGLIRESMSPCAVPALLGGRFTWTSEAAKAFDILKAKVTEALVLVLSNFNEVFQVECFDMFRGLYRDDPDFKETWSKCNNGSFQQFSKLDGYLFKGARLCIPLCSMREAIILEGYAGGLAGHFGRDKTLALLCELFSHHPQIDVQTEVVNQSLGNLLRSLIGDNSKQWDLILPQAKFAYNRSVNRTTVGQEQIIRHNEQYKEYADKHRKQVLHREGDLVWIHLCKEGFPAGRFGKLKPRGDGPIRVLKKINDNAYKIELPGHYNVSVTCNVADMLPYKEDIDDESDLGSSLFQEGEDDADAVNERTHILKKRRTSKKANQDHSNVLNLPRFLNEEGYNGGFAKGDIEKAFVAMKENYEAWVCGFATLAIGVDVPVYSNGLVTFVVGTVGTAARKKKNGKKLVPVAKSMN</sequence>
<dbReference type="AlphaFoldDB" id="A0A6L2NM40"/>
<evidence type="ECO:0000259" key="1">
    <source>
        <dbReference type="Pfam" id="PF24626"/>
    </source>
</evidence>
<dbReference type="Pfam" id="PF24626">
    <property type="entry name" value="SH3_Tf2-1"/>
    <property type="match status" value="1"/>
</dbReference>
<dbReference type="Gene3D" id="3.30.420.10">
    <property type="entry name" value="Ribonuclease H-like superfamily/Ribonuclease H"/>
    <property type="match status" value="1"/>
</dbReference>
<proteinExistence type="predicted"/>
<name>A0A6L2NM40_TANCI</name>
<dbReference type="InterPro" id="IPR043502">
    <property type="entry name" value="DNA/RNA_pol_sf"/>
</dbReference>
<protein>
    <recommendedName>
        <fullName evidence="1">Tf2-1-like SH3-like domain-containing protein</fullName>
    </recommendedName>
</protein>
<dbReference type="Gene3D" id="3.10.10.10">
    <property type="entry name" value="HIV Type 1 Reverse Transcriptase, subunit A, domain 1"/>
    <property type="match status" value="1"/>
</dbReference>
<dbReference type="GO" id="GO:0003676">
    <property type="term" value="F:nucleic acid binding"/>
    <property type="evidence" value="ECO:0007669"/>
    <property type="project" value="InterPro"/>
</dbReference>
<comment type="caution">
    <text evidence="2">The sequence shown here is derived from an EMBL/GenBank/DDBJ whole genome shotgun (WGS) entry which is preliminary data.</text>
</comment>
<accession>A0A6L2NM40</accession>
<evidence type="ECO:0000313" key="2">
    <source>
        <dbReference type="EMBL" id="GEU85614.1"/>
    </source>
</evidence>
<organism evidence="2">
    <name type="scientific">Tanacetum cinerariifolium</name>
    <name type="common">Dalmatian daisy</name>
    <name type="synonym">Chrysanthemum cinerariifolium</name>
    <dbReference type="NCBI Taxonomy" id="118510"/>
    <lineage>
        <taxon>Eukaryota</taxon>
        <taxon>Viridiplantae</taxon>
        <taxon>Streptophyta</taxon>
        <taxon>Embryophyta</taxon>
        <taxon>Tracheophyta</taxon>
        <taxon>Spermatophyta</taxon>
        <taxon>Magnoliopsida</taxon>
        <taxon>eudicotyledons</taxon>
        <taxon>Gunneridae</taxon>
        <taxon>Pentapetalae</taxon>
        <taxon>asterids</taxon>
        <taxon>campanulids</taxon>
        <taxon>Asterales</taxon>
        <taxon>Asteraceae</taxon>
        <taxon>Asteroideae</taxon>
        <taxon>Anthemideae</taxon>
        <taxon>Anthemidinae</taxon>
        <taxon>Tanacetum</taxon>
    </lineage>
</organism>
<dbReference type="SUPFAM" id="SSF56672">
    <property type="entry name" value="DNA/RNA polymerases"/>
    <property type="match status" value="1"/>
</dbReference>
<dbReference type="InterPro" id="IPR036397">
    <property type="entry name" value="RNaseH_sf"/>
</dbReference>